<evidence type="ECO:0000313" key="2">
    <source>
        <dbReference type="EMBL" id="RXN22989.1"/>
    </source>
</evidence>
<dbReference type="PANTHER" id="PTHR16477">
    <property type="entry name" value="COILED-COIL DOMAIN-CONTAINING PROTEIN 106"/>
    <property type="match status" value="1"/>
</dbReference>
<proteinExistence type="predicted"/>
<protein>
    <submittedName>
        <fullName evidence="2">Coiled-coil domain-containing protein 106</fullName>
    </submittedName>
</protein>
<dbReference type="EMBL" id="QBIY01012571">
    <property type="protein sequence ID" value="RXN22989.1"/>
    <property type="molecule type" value="Genomic_DNA"/>
</dbReference>
<gene>
    <name evidence="2" type="ORF">ROHU_023106</name>
</gene>
<keyword evidence="3" id="KW-1185">Reference proteome</keyword>
<feature type="region of interest" description="Disordered" evidence="1">
    <location>
        <begin position="25"/>
        <end position="72"/>
    </location>
</feature>
<dbReference type="GO" id="GO:0005654">
    <property type="term" value="C:nucleoplasm"/>
    <property type="evidence" value="ECO:0007669"/>
    <property type="project" value="TreeGrafter"/>
</dbReference>
<evidence type="ECO:0000256" key="1">
    <source>
        <dbReference type="SAM" id="MobiDB-lite"/>
    </source>
</evidence>
<dbReference type="PANTHER" id="PTHR16477:SF5">
    <property type="entry name" value="COILED-COIL DOMAIN-CONTAINING PROTEIN 106-RELATED"/>
    <property type="match status" value="1"/>
</dbReference>
<dbReference type="Proteomes" id="UP000290572">
    <property type="component" value="Unassembled WGS sequence"/>
</dbReference>
<organism evidence="2 3">
    <name type="scientific">Labeo rohita</name>
    <name type="common">Indian major carp</name>
    <name type="synonym">Cyprinus rohita</name>
    <dbReference type="NCBI Taxonomy" id="84645"/>
    <lineage>
        <taxon>Eukaryota</taxon>
        <taxon>Metazoa</taxon>
        <taxon>Chordata</taxon>
        <taxon>Craniata</taxon>
        <taxon>Vertebrata</taxon>
        <taxon>Euteleostomi</taxon>
        <taxon>Actinopterygii</taxon>
        <taxon>Neopterygii</taxon>
        <taxon>Teleostei</taxon>
        <taxon>Ostariophysi</taxon>
        <taxon>Cypriniformes</taxon>
        <taxon>Cyprinidae</taxon>
        <taxon>Labeoninae</taxon>
        <taxon>Labeonini</taxon>
        <taxon>Labeo</taxon>
    </lineage>
</organism>
<dbReference type="InterPro" id="IPR031591">
    <property type="entry name" value="CCDC106"/>
</dbReference>
<dbReference type="Pfam" id="PF15794">
    <property type="entry name" value="CCDC106"/>
    <property type="match status" value="1"/>
</dbReference>
<accession>A0A498MNC1</accession>
<dbReference type="AlphaFoldDB" id="A0A498MNC1"/>
<name>A0A498MNC1_LABRO</name>
<feature type="region of interest" description="Disordered" evidence="1">
    <location>
        <begin position="95"/>
        <end position="173"/>
    </location>
</feature>
<feature type="compositionally biased region" description="Basic residues" evidence="1">
    <location>
        <begin position="142"/>
        <end position="166"/>
    </location>
</feature>
<comment type="caution">
    <text evidence="2">The sequence shown here is derived from an EMBL/GenBank/DDBJ whole genome shotgun (WGS) entry which is preliminary data.</text>
</comment>
<sequence>MPRKKGVSLKRTCPQRSEPDAMDLLNEEQADAAQQIDQGSHGKDDDNDLSVVAVANPETGRDDESSSLAEKNKVMVMAQEIKALEEERDFLRQTVLKLSNRGPKKEKKKVLDTSTECSTSDTDEDSLTSSSSSESPDSDITRKKRRRGHKKKIKRASRSKSTKHSSRATTPDDVLQRYNKVFHAFKKEGSIRKACTKVGVDRNTLALTAVVAEIQLVDPEFYRSIPKEEKLFDFAKRCLQSLTADLKSAIENAKKERKLLPITYKLR</sequence>
<evidence type="ECO:0000313" key="3">
    <source>
        <dbReference type="Proteomes" id="UP000290572"/>
    </source>
</evidence>
<reference evidence="2 3" key="1">
    <citation type="submission" date="2018-03" db="EMBL/GenBank/DDBJ databases">
        <title>Draft genome sequence of Rohu Carp (Labeo rohita).</title>
        <authorList>
            <person name="Das P."/>
            <person name="Kushwaha B."/>
            <person name="Joshi C.G."/>
            <person name="Kumar D."/>
            <person name="Nagpure N.S."/>
            <person name="Sahoo L."/>
            <person name="Das S.P."/>
            <person name="Bit A."/>
            <person name="Patnaik S."/>
            <person name="Meher P.K."/>
            <person name="Jayasankar P."/>
            <person name="Koringa P.G."/>
            <person name="Patel N.V."/>
            <person name="Hinsu A.T."/>
            <person name="Kumar R."/>
            <person name="Pandey M."/>
            <person name="Agarwal S."/>
            <person name="Srivastava S."/>
            <person name="Singh M."/>
            <person name="Iquebal M.A."/>
            <person name="Jaiswal S."/>
            <person name="Angadi U.B."/>
            <person name="Kumar N."/>
            <person name="Raza M."/>
            <person name="Shah T.M."/>
            <person name="Rai A."/>
            <person name="Jena J.K."/>
        </authorList>
    </citation>
    <scope>NUCLEOTIDE SEQUENCE [LARGE SCALE GENOMIC DNA]</scope>
    <source>
        <strain evidence="2">DASCIFA01</strain>
        <tissue evidence="2">Testis</tissue>
    </source>
</reference>